<evidence type="ECO:0000313" key="2">
    <source>
        <dbReference type="EMBL" id="AFR08244.1"/>
    </source>
</evidence>
<gene>
    <name evidence="2" type="ordered locus">B005_1322</name>
</gene>
<dbReference type="EMBL" id="CP003788">
    <property type="protein sequence ID" value="AFR08244.1"/>
    <property type="molecule type" value="Genomic_DNA"/>
</dbReference>
<accession>J7LBP9</accession>
<protein>
    <submittedName>
        <fullName evidence="2">Uncharacterized protein</fullName>
    </submittedName>
</protein>
<sequence length="43" mass="4496">MVARHSGPGPMGAVESVAPFSRRERPPRGGPSPREDTVVAVVV</sequence>
<organism evidence="2 3">
    <name type="scientific">Nocardiopsis alba (strain ATCC BAA-2165 / BE74)</name>
    <dbReference type="NCBI Taxonomy" id="1205910"/>
    <lineage>
        <taxon>Bacteria</taxon>
        <taxon>Bacillati</taxon>
        <taxon>Actinomycetota</taxon>
        <taxon>Actinomycetes</taxon>
        <taxon>Streptosporangiales</taxon>
        <taxon>Nocardiopsidaceae</taxon>
        <taxon>Nocardiopsis</taxon>
    </lineage>
</organism>
<dbReference type="KEGG" id="nal:B005_1322"/>
<dbReference type="AlphaFoldDB" id="J7LBP9"/>
<dbReference type="Proteomes" id="UP000003779">
    <property type="component" value="Chromosome"/>
</dbReference>
<feature type="region of interest" description="Disordered" evidence="1">
    <location>
        <begin position="1"/>
        <end position="43"/>
    </location>
</feature>
<reference evidence="3" key="2">
    <citation type="submission" date="2012-08" db="EMBL/GenBank/DDBJ databases">
        <title>Whole-genome sequence of Nocardiopsis alba strain ATCC BAA-2165 associated with honeybees.</title>
        <authorList>
            <person name="Qiao J."/>
            <person name="Chen L."/>
            <person name="Li Y."/>
            <person name="Wang J."/>
            <person name="Zhang W."/>
            <person name="Chen S."/>
        </authorList>
    </citation>
    <scope>NUCLEOTIDE SEQUENCE [LARGE SCALE GENOMIC DNA]</scope>
    <source>
        <strain evidence="3">ATCC BAA-2165 / BE74</strain>
    </source>
</reference>
<proteinExistence type="predicted"/>
<evidence type="ECO:0000256" key="1">
    <source>
        <dbReference type="SAM" id="MobiDB-lite"/>
    </source>
</evidence>
<reference evidence="2 3" key="1">
    <citation type="journal article" date="2012" name="J. Bacteriol.">
        <title>Whole-Genome Sequence of Nocardiopsis alba Strain ATCC BAA-2165, Associated with Honeybees.</title>
        <authorList>
            <person name="Qiao J."/>
            <person name="Chen L."/>
            <person name="Li Y."/>
            <person name="Wang J."/>
            <person name="Zhang W."/>
            <person name="Chen S."/>
        </authorList>
    </citation>
    <scope>NUCLEOTIDE SEQUENCE [LARGE SCALE GENOMIC DNA]</scope>
    <source>
        <strain evidence="3">ATCC BAA-2165 / BE74</strain>
    </source>
</reference>
<feature type="compositionally biased region" description="Basic and acidic residues" evidence="1">
    <location>
        <begin position="21"/>
        <end position="37"/>
    </location>
</feature>
<dbReference type="HOGENOM" id="CLU_3236686_0_0_11"/>
<evidence type="ECO:0000313" key="3">
    <source>
        <dbReference type="Proteomes" id="UP000003779"/>
    </source>
</evidence>
<name>J7LBP9_NOCAA</name>